<feature type="chain" id="PRO_5043618108" description="Peroxidase" evidence="2">
    <location>
        <begin position="20"/>
        <end position="336"/>
    </location>
</feature>
<evidence type="ECO:0008006" key="5">
    <source>
        <dbReference type="Google" id="ProtNLM"/>
    </source>
</evidence>
<reference evidence="3 4" key="1">
    <citation type="submission" date="2024-05" db="EMBL/GenBank/DDBJ databases">
        <authorList>
            <person name="Wallberg A."/>
        </authorList>
    </citation>
    <scope>NUCLEOTIDE SEQUENCE [LARGE SCALE GENOMIC DNA]</scope>
</reference>
<protein>
    <recommendedName>
        <fullName evidence="5">Peroxidase</fullName>
    </recommendedName>
</protein>
<keyword evidence="1" id="KW-0560">Oxidoreductase</keyword>
<dbReference type="GO" id="GO:0006979">
    <property type="term" value="P:response to oxidative stress"/>
    <property type="evidence" value="ECO:0007669"/>
    <property type="project" value="InterPro"/>
</dbReference>
<dbReference type="InterPro" id="IPR010255">
    <property type="entry name" value="Haem_peroxidase_sf"/>
</dbReference>
<keyword evidence="1" id="KW-0575">Peroxidase</keyword>
<dbReference type="Gene3D" id="1.10.640.10">
    <property type="entry name" value="Haem peroxidase domain superfamily, animal type"/>
    <property type="match status" value="1"/>
</dbReference>
<dbReference type="Pfam" id="PF03098">
    <property type="entry name" value="An_peroxidase"/>
    <property type="match status" value="1"/>
</dbReference>
<evidence type="ECO:0000256" key="2">
    <source>
        <dbReference type="SAM" id="SignalP"/>
    </source>
</evidence>
<accession>A0AAV2PJJ5</accession>
<comment type="caution">
    <text evidence="3">The sequence shown here is derived from an EMBL/GenBank/DDBJ whole genome shotgun (WGS) entry which is preliminary data.</text>
</comment>
<keyword evidence="2" id="KW-0732">Signal</keyword>
<feature type="non-terminal residue" evidence="3">
    <location>
        <position position="336"/>
    </location>
</feature>
<dbReference type="PROSITE" id="PS50292">
    <property type="entry name" value="PEROXIDASE_3"/>
    <property type="match status" value="1"/>
</dbReference>
<dbReference type="AlphaFoldDB" id="A0AAV2PJJ5"/>
<dbReference type="Proteomes" id="UP001497623">
    <property type="component" value="Unassembled WGS sequence"/>
</dbReference>
<dbReference type="InterPro" id="IPR019791">
    <property type="entry name" value="Haem_peroxidase_animal"/>
</dbReference>
<evidence type="ECO:0000313" key="3">
    <source>
        <dbReference type="EMBL" id="CAL4059479.1"/>
    </source>
</evidence>
<organism evidence="3 4">
    <name type="scientific">Meganyctiphanes norvegica</name>
    <name type="common">Northern krill</name>
    <name type="synonym">Thysanopoda norvegica</name>
    <dbReference type="NCBI Taxonomy" id="48144"/>
    <lineage>
        <taxon>Eukaryota</taxon>
        <taxon>Metazoa</taxon>
        <taxon>Ecdysozoa</taxon>
        <taxon>Arthropoda</taxon>
        <taxon>Crustacea</taxon>
        <taxon>Multicrustacea</taxon>
        <taxon>Malacostraca</taxon>
        <taxon>Eumalacostraca</taxon>
        <taxon>Eucarida</taxon>
        <taxon>Euphausiacea</taxon>
        <taxon>Euphausiidae</taxon>
        <taxon>Meganyctiphanes</taxon>
    </lineage>
</organism>
<dbReference type="PANTHER" id="PTHR11475:SF134">
    <property type="entry name" value="LD42267P"/>
    <property type="match status" value="1"/>
</dbReference>
<keyword evidence="4" id="KW-1185">Reference proteome</keyword>
<dbReference type="SUPFAM" id="SSF48113">
    <property type="entry name" value="Heme-dependent peroxidases"/>
    <property type="match status" value="1"/>
</dbReference>
<name>A0AAV2PJJ5_MEGNR</name>
<dbReference type="PANTHER" id="PTHR11475">
    <property type="entry name" value="OXIDASE/PEROXIDASE"/>
    <property type="match status" value="1"/>
</dbReference>
<feature type="signal peptide" evidence="2">
    <location>
        <begin position="1"/>
        <end position="19"/>
    </location>
</feature>
<dbReference type="GO" id="GO:0020037">
    <property type="term" value="F:heme binding"/>
    <property type="evidence" value="ECO:0007669"/>
    <property type="project" value="InterPro"/>
</dbReference>
<proteinExistence type="predicted"/>
<dbReference type="InterPro" id="IPR037120">
    <property type="entry name" value="Haem_peroxidase_sf_animal"/>
</dbReference>
<evidence type="ECO:0000313" key="4">
    <source>
        <dbReference type="Proteomes" id="UP001497623"/>
    </source>
</evidence>
<dbReference type="GO" id="GO:0004601">
    <property type="term" value="F:peroxidase activity"/>
    <property type="evidence" value="ECO:0007669"/>
    <property type="project" value="UniProtKB-KW"/>
</dbReference>
<evidence type="ECO:0000256" key="1">
    <source>
        <dbReference type="ARBA" id="ARBA00022559"/>
    </source>
</evidence>
<sequence length="336" mass="36456">MGNLLWLLVLCTCQYRVHCQGDEGFILDIHLTPAEVQAAVQEAVEIVREQIEVVEPHVFQNGGKLGPDSVAYHYYSLRAGNENTRTIAAVAQISQTATHILAVRHNLTVGQVSLVLPQIDTMSTVLRDSCPTPLPPASCPPSRYRTLDGTCNNPDQPRWGAANTPYLRLLPAWYADGVSSPRVARSGTDLPAASEVSAAAHSGNVISHAHVSLLATVWAEYLNHDLARSIVAEGVRGERLKCCGVSDTHPECFPITDDDGGCWEYARSLPATTTDCALGVREQLNGATSFLDGSAIYGASKKDSDRLRLFENGHLKTQADWLLPRATSHTCKDAMM</sequence>
<dbReference type="EMBL" id="CAXKWB010000139">
    <property type="protein sequence ID" value="CAL4059479.1"/>
    <property type="molecule type" value="Genomic_DNA"/>
</dbReference>
<gene>
    <name evidence="3" type="ORF">MNOR_LOCUS601</name>
</gene>